<evidence type="ECO:0000259" key="8">
    <source>
        <dbReference type="Pfam" id="PF05199"/>
    </source>
</evidence>
<keyword evidence="4" id="KW-0274">FAD</keyword>
<evidence type="ECO:0000313" key="9">
    <source>
        <dbReference type="EMBL" id="MBB3712026.1"/>
    </source>
</evidence>
<organism evidence="9 10">
    <name type="scientific">Limimaricola variabilis</name>
    <dbReference type="NCBI Taxonomy" id="1492771"/>
    <lineage>
        <taxon>Bacteria</taxon>
        <taxon>Pseudomonadati</taxon>
        <taxon>Pseudomonadota</taxon>
        <taxon>Alphaproteobacteria</taxon>
        <taxon>Rhodobacterales</taxon>
        <taxon>Paracoccaceae</taxon>
        <taxon>Limimaricola</taxon>
    </lineage>
</organism>
<dbReference type="Gene3D" id="3.50.50.60">
    <property type="entry name" value="FAD/NAD(P)-binding domain"/>
    <property type="match status" value="2"/>
</dbReference>
<evidence type="ECO:0000256" key="3">
    <source>
        <dbReference type="ARBA" id="ARBA00022630"/>
    </source>
</evidence>
<evidence type="ECO:0000256" key="5">
    <source>
        <dbReference type="ARBA" id="ARBA00023002"/>
    </source>
</evidence>
<dbReference type="SUPFAM" id="SSF51905">
    <property type="entry name" value="FAD/NAD(P)-binding domain"/>
    <property type="match status" value="1"/>
</dbReference>
<dbReference type="PANTHER" id="PTHR42784">
    <property type="entry name" value="PYRANOSE 2-OXIDASE"/>
    <property type="match status" value="1"/>
</dbReference>
<evidence type="ECO:0000259" key="6">
    <source>
        <dbReference type="Pfam" id="PF00732"/>
    </source>
</evidence>
<dbReference type="InterPro" id="IPR000172">
    <property type="entry name" value="GMC_OxRdtase_N"/>
</dbReference>
<sequence>MSDMPGRMENPDVVVIGSGVGGGSVALKLAEAGLRVLILERGGPLPNEPALNDAEAVFVQNRYRTTEEWQDGSGRRYRPGQYYFLGGHTKFYGTAMFRFRESDFDEVAHEDATSPAWPVSYSDLEPHYAEAERLFGIRGLAGVDPTEPPRSSGYEHAPVPHEPLIRRMTERLERAGLTPFPMPSAVDYGPGGACRRCGTCDAFGCRFGAKGDAETRLLGRLRGRANVEIRTEVRVTRLIHDAEGRRIVAAEITDHGVPSRIEAPLFVLSAGAINSALILLRSASARCPDGLANRSGVVGRYLMNHHLTGLMGVLPWTVNDTKFPKTLSVNDFYHGIEGDPLARGNIQMLGNIKGPMIRAAYPRTPRAAADWLGRHSVDWLVMSEDLPRASSRVRLLPDGTPEVIWHPADRKAHDRFVRYARGLLRRIGFPLVLRHSFGIEAPSHQCGTVRMGTDPASSALDPFCRAHDHPNLYVVDAGCFPSSAAVNPALTVAAQALRVGAHLSSTFAATTAA</sequence>
<accession>A0ABR6HN91</accession>
<dbReference type="InterPro" id="IPR003953">
    <property type="entry name" value="FAD-dep_OxRdtase_2_FAD-bd"/>
</dbReference>
<gene>
    <name evidence="9" type="ORF">FHS00_001602</name>
</gene>
<dbReference type="InterPro" id="IPR007867">
    <property type="entry name" value="GMC_OxRtase_C"/>
</dbReference>
<dbReference type="Pfam" id="PF00732">
    <property type="entry name" value="GMC_oxred_N"/>
    <property type="match status" value="1"/>
</dbReference>
<feature type="domain" description="Glucose-methanol-choline oxidoreductase N-terminal" evidence="6">
    <location>
        <begin position="193"/>
        <end position="305"/>
    </location>
</feature>
<feature type="domain" description="Glucose-methanol-choline oxidoreductase C-terminal" evidence="8">
    <location>
        <begin position="393"/>
        <end position="496"/>
    </location>
</feature>
<dbReference type="EMBL" id="JACIBX010000004">
    <property type="protein sequence ID" value="MBB3712026.1"/>
    <property type="molecule type" value="Genomic_DNA"/>
</dbReference>
<evidence type="ECO:0000256" key="2">
    <source>
        <dbReference type="ARBA" id="ARBA00010790"/>
    </source>
</evidence>
<evidence type="ECO:0000259" key="7">
    <source>
        <dbReference type="Pfam" id="PF00890"/>
    </source>
</evidence>
<keyword evidence="5" id="KW-0560">Oxidoreductase</keyword>
<keyword evidence="3" id="KW-0285">Flavoprotein</keyword>
<evidence type="ECO:0000256" key="1">
    <source>
        <dbReference type="ARBA" id="ARBA00001974"/>
    </source>
</evidence>
<keyword evidence="10" id="KW-1185">Reference proteome</keyword>
<proteinExistence type="inferred from homology"/>
<dbReference type="PANTHER" id="PTHR42784:SF1">
    <property type="entry name" value="PYRANOSE 2-OXIDASE"/>
    <property type="match status" value="1"/>
</dbReference>
<protein>
    <submittedName>
        <fullName evidence="9">Choline dehydrogenase-like flavoprotein</fullName>
    </submittedName>
</protein>
<comment type="cofactor">
    <cofactor evidence="1">
        <name>FAD</name>
        <dbReference type="ChEBI" id="CHEBI:57692"/>
    </cofactor>
</comment>
<name>A0ABR6HN91_9RHOB</name>
<evidence type="ECO:0000313" key="10">
    <source>
        <dbReference type="Proteomes" id="UP000576152"/>
    </source>
</evidence>
<feature type="domain" description="FAD-dependent oxidoreductase 2 FAD-binding" evidence="7">
    <location>
        <begin position="12"/>
        <end position="44"/>
    </location>
</feature>
<dbReference type="Pfam" id="PF05199">
    <property type="entry name" value="GMC_oxred_C"/>
    <property type="match status" value="1"/>
</dbReference>
<comment type="caution">
    <text evidence="9">The sequence shown here is derived from an EMBL/GenBank/DDBJ whole genome shotgun (WGS) entry which is preliminary data.</text>
</comment>
<dbReference type="Proteomes" id="UP000576152">
    <property type="component" value="Unassembled WGS sequence"/>
</dbReference>
<dbReference type="Pfam" id="PF00890">
    <property type="entry name" value="FAD_binding_2"/>
    <property type="match status" value="1"/>
</dbReference>
<reference evidence="9 10" key="1">
    <citation type="submission" date="2020-08" db="EMBL/GenBank/DDBJ databases">
        <title>Genomic Encyclopedia of Type Strains, Phase III (KMG-III): the genomes of soil and plant-associated and newly described type strains.</title>
        <authorList>
            <person name="Whitman W."/>
        </authorList>
    </citation>
    <scope>NUCLEOTIDE SEQUENCE [LARGE SCALE GENOMIC DNA]</scope>
    <source>
        <strain evidence="9 10">CECT 8572</strain>
    </source>
</reference>
<evidence type="ECO:0000256" key="4">
    <source>
        <dbReference type="ARBA" id="ARBA00022827"/>
    </source>
</evidence>
<comment type="similarity">
    <text evidence="2">Belongs to the GMC oxidoreductase family.</text>
</comment>
<dbReference type="InterPro" id="IPR036188">
    <property type="entry name" value="FAD/NAD-bd_sf"/>
</dbReference>
<dbReference type="InterPro" id="IPR051473">
    <property type="entry name" value="P2Ox-like"/>
</dbReference>